<gene>
    <name evidence="1" type="ORF">LPLAT_LOCUS6290</name>
</gene>
<dbReference type="AlphaFoldDB" id="A0AAV2NLQ8"/>
<proteinExistence type="predicted"/>
<reference evidence="1" key="1">
    <citation type="submission" date="2024-04" db="EMBL/GenBank/DDBJ databases">
        <authorList>
            <consortium name="Molecular Ecology Group"/>
        </authorList>
    </citation>
    <scope>NUCLEOTIDE SEQUENCE</scope>
</reference>
<protein>
    <submittedName>
        <fullName evidence="1">Uncharacterized protein</fullName>
    </submittedName>
</protein>
<evidence type="ECO:0000313" key="1">
    <source>
        <dbReference type="EMBL" id="CAL1680231.1"/>
    </source>
</evidence>
<evidence type="ECO:0000313" key="2">
    <source>
        <dbReference type="Proteomes" id="UP001497644"/>
    </source>
</evidence>
<dbReference type="EMBL" id="OZ034825">
    <property type="protein sequence ID" value="CAL1680231.1"/>
    <property type="molecule type" value="Genomic_DNA"/>
</dbReference>
<sequence>MTAKRGRAPVVTARAIVEWRFAYRKSECNIEVLSASALSRASDVTGVSGVIWCTSAAPANYGGGRDACLRQHVRAVGREGMSCTDSRKLH</sequence>
<organism evidence="1 2">
    <name type="scientific">Lasius platythorax</name>
    <dbReference type="NCBI Taxonomy" id="488582"/>
    <lineage>
        <taxon>Eukaryota</taxon>
        <taxon>Metazoa</taxon>
        <taxon>Ecdysozoa</taxon>
        <taxon>Arthropoda</taxon>
        <taxon>Hexapoda</taxon>
        <taxon>Insecta</taxon>
        <taxon>Pterygota</taxon>
        <taxon>Neoptera</taxon>
        <taxon>Endopterygota</taxon>
        <taxon>Hymenoptera</taxon>
        <taxon>Apocrita</taxon>
        <taxon>Aculeata</taxon>
        <taxon>Formicoidea</taxon>
        <taxon>Formicidae</taxon>
        <taxon>Formicinae</taxon>
        <taxon>Lasius</taxon>
        <taxon>Lasius</taxon>
    </lineage>
</organism>
<name>A0AAV2NLQ8_9HYME</name>
<accession>A0AAV2NLQ8</accession>
<dbReference type="Proteomes" id="UP001497644">
    <property type="component" value="Chromosome 2"/>
</dbReference>
<keyword evidence="2" id="KW-1185">Reference proteome</keyword>